<sequence length="243" mass="26124">MTAILSGTSVAAQLQQLILGTESMELFLEAFAGHAAEVFSDTSELLCGITLKRGRHGATVASSSAAAKELDEVQYGFGAGPCLHTALTGDVTLVADTRTDPRWPEYFDAVQDRGYYSVLAVPLIIGDDGGAALDLYARDAEAFDEDLVRRVLDYAAEAAVTLRVAVQIAGYRETNDDMRSAMQSRTAIDVAVGIVAGQNRCTQEQAFSILRRASSNQNVKLRSLAERVVESVTTAKVKTHFTE</sequence>
<dbReference type="InterPro" id="IPR029016">
    <property type="entry name" value="GAF-like_dom_sf"/>
</dbReference>
<dbReference type="InterPro" id="IPR012074">
    <property type="entry name" value="GAF_ANTAR"/>
</dbReference>
<dbReference type="SUPFAM" id="SSF55781">
    <property type="entry name" value="GAF domain-like"/>
    <property type="match status" value="1"/>
</dbReference>
<evidence type="ECO:0000256" key="3">
    <source>
        <dbReference type="ARBA" id="ARBA00023015"/>
    </source>
</evidence>
<dbReference type="RefSeq" id="WP_342023332.1">
    <property type="nucleotide sequence ID" value="NZ_CP151657.1"/>
</dbReference>
<dbReference type="Gene3D" id="3.30.450.40">
    <property type="match status" value="1"/>
</dbReference>
<keyword evidence="3" id="KW-0805">Transcription regulation</keyword>
<dbReference type="Gene3D" id="1.10.10.10">
    <property type="entry name" value="Winged helix-like DNA-binding domain superfamily/Winged helix DNA-binding domain"/>
    <property type="match status" value="1"/>
</dbReference>
<dbReference type="InterPro" id="IPR011006">
    <property type="entry name" value="CheY-like_superfamily"/>
</dbReference>
<evidence type="ECO:0000259" key="5">
    <source>
        <dbReference type="PROSITE" id="PS50921"/>
    </source>
</evidence>
<reference evidence="6 7" key="1">
    <citation type="submission" date="2024-04" db="EMBL/GenBank/DDBJ databases">
        <title>Arthrobacter sp. from Plains bison fecal sample.</title>
        <authorList>
            <person name="Ruzzini A."/>
        </authorList>
    </citation>
    <scope>NUCLEOTIDE SEQUENCE [LARGE SCALE GENOMIC DNA]</scope>
    <source>
        <strain evidence="6 7">EINP1</strain>
    </source>
</reference>
<dbReference type="EMBL" id="CP151657">
    <property type="protein sequence ID" value="WZP15679.1"/>
    <property type="molecule type" value="Genomic_DNA"/>
</dbReference>
<keyword evidence="7" id="KW-1185">Reference proteome</keyword>
<keyword evidence="1" id="KW-0808">Transferase</keyword>
<organism evidence="6 7">
    <name type="scientific">Arthrobacter citreus</name>
    <dbReference type="NCBI Taxonomy" id="1670"/>
    <lineage>
        <taxon>Bacteria</taxon>
        <taxon>Bacillati</taxon>
        <taxon>Actinomycetota</taxon>
        <taxon>Actinomycetes</taxon>
        <taxon>Micrococcales</taxon>
        <taxon>Micrococcaceae</taxon>
        <taxon>Arthrobacter</taxon>
    </lineage>
</organism>
<dbReference type="InterPro" id="IPR036388">
    <property type="entry name" value="WH-like_DNA-bd_sf"/>
</dbReference>
<protein>
    <submittedName>
        <fullName evidence="6">GAF and ANTAR domain-containing protein</fullName>
    </submittedName>
</protein>
<dbReference type="Pfam" id="PF13185">
    <property type="entry name" value="GAF_2"/>
    <property type="match status" value="1"/>
</dbReference>
<evidence type="ECO:0000256" key="1">
    <source>
        <dbReference type="ARBA" id="ARBA00022679"/>
    </source>
</evidence>
<accession>A0ABZ2ZU61</accession>
<proteinExistence type="predicted"/>
<dbReference type="PIRSF" id="PIRSF036625">
    <property type="entry name" value="GAF_ANTAR"/>
    <property type="match status" value="1"/>
</dbReference>
<keyword evidence="4" id="KW-0804">Transcription</keyword>
<dbReference type="PROSITE" id="PS50921">
    <property type="entry name" value="ANTAR"/>
    <property type="match status" value="1"/>
</dbReference>
<dbReference type="InterPro" id="IPR003018">
    <property type="entry name" value="GAF"/>
</dbReference>
<dbReference type="InterPro" id="IPR005561">
    <property type="entry name" value="ANTAR"/>
</dbReference>
<dbReference type="SMART" id="SM01012">
    <property type="entry name" value="ANTAR"/>
    <property type="match status" value="1"/>
</dbReference>
<evidence type="ECO:0000256" key="4">
    <source>
        <dbReference type="ARBA" id="ARBA00023163"/>
    </source>
</evidence>
<gene>
    <name evidence="6" type="ORF">AAE021_16245</name>
</gene>
<keyword evidence="2" id="KW-0418">Kinase</keyword>
<feature type="domain" description="ANTAR" evidence="5">
    <location>
        <begin position="168"/>
        <end position="229"/>
    </location>
</feature>
<evidence type="ECO:0000256" key="2">
    <source>
        <dbReference type="ARBA" id="ARBA00022777"/>
    </source>
</evidence>
<dbReference type="Proteomes" id="UP001448858">
    <property type="component" value="Chromosome"/>
</dbReference>
<dbReference type="SUPFAM" id="SSF52172">
    <property type="entry name" value="CheY-like"/>
    <property type="match status" value="1"/>
</dbReference>
<name>A0ABZ2ZU61_9MICC</name>
<evidence type="ECO:0000313" key="7">
    <source>
        <dbReference type="Proteomes" id="UP001448858"/>
    </source>
</evidence>
<dbReference type="Pfam" id="PF03861">
    <property type="entry name" value="ANTAR"/>
    <property type="match status" value="1"/>
</dbReference>
<evidence type="ECO:0000313" key="6">
    <source>
        <dbReference type="EMBL" id="WZP15679.1"/>
    </source>
</evidence>